<feature type="transmembrane region" description="Helical" evidence="1">
    <location>
        <begin position="176"/>
        <end position="192"/>
    </location>
</feature>
<feature type="transmembrane region" description="Helical" evidence="1">
    <location>
        <begin position="148"/>
        <end position="169"/>
    </location>
</feature>
<name>A0A4P9TDE3_9EURY</name>
<dbReference type="Proteomes" id="UP000307562">
    <property type="component" value="Chromosome"/>
</dbReference>
<accession>A0A4P9TDE3</accession>
<reference evidence="3" key="1">
    <citation type="submission" date="2019-05" db="EMBL/GenBank/DDBJ databases">
        <title>Complete Genome Sequence and Methylation Pattern of the Halophilic Archaeon Natrinema pallidum BOL6-1.</title>
        <authorList>
            <person name="DasSarma P."/>
            <person name="DasSarma B.P."/>
            <person name="DasSarma S.L."/>
            <person name="Martinez F.L."/>
            <person name="Guzman D."/>
            <person name="Roberts R.J."/>
            <person name="DasSarma S."/>
        </authorList>
    </citation>
    <scope>NUCLEOTIDE SEQUENCE [LARGE SCALE GENOMIC DNA]</scope>
    <source>
        <strain evidence="3">BOL6-1</strain>
    </source>
</reference>
<evidence type="ECO:0000256" key="1">
    <source>
        <dbReference type="SAM" id="Phobius"/>
    </source>
</evidence>
<feature type="transmembrane region" description="Helical" evidence="1">
    <location>
        <begin position="63"/>
        <end position="83"/>
    </location>
</feature>
<evidence type="ECO:0008006" key="4">
    <source>
        <dbReference type="Google" id="ProtNLM"/>
    </source>
</evidence>
<dbReference type="RefSeq" id="WP_138651972.1">
    <property type="nucleotide sequence ID" value="NZ_CP040637.1"/>
</dbReference>
<organism evidence="2 3">
    <name type="scientific">Natrinema pallidum</name>
    <dbReference type="NCBI Taxonomy" id="69527"/>
    <lineage>
        <taxon>Archaea</taxon>
        <taxon>Methanobacteriati</taxon>
        <taxon>Methanobacteriota</taxon>
        <taxon>Stenosarchaea group</taxon>
        <taxon>Halobacteria</taxon>
        <taxon>Halobacteriales</taxon>
        <taxon>Natrialbaceae</taxon>
        <taxon>Natrinema</taxon>
    </lineage>
</organism>
<keyword evidence="1" id="KW-0812">Transmembrane</keyword>
<dbReference type="KEGG" id="npl:FGF80_02195"/>
<feature type="transmembrane region" description="Helical" evidence="1">
    <location>
        <begin position="24"/>
        <end position="42"/>
    </location>
</feature>
<evidence type="ECO:0000313" key="3">
    <source>
        <dbReference type="Proteomes" id="UP000307562"/>
    </source>
</evidence>
<dbReference type="AlphaFoldDB" id="A0A4P9TDE3"/>
<gene>
    <name evidence="2" type="ORF">FGF80_02195</name>
</gene>
<dbReference type="EMBL" id="CP040637">
    <property type="protein sequence ID" value="QCW02115.1"/>
    <property type="molecule type" value="Genomic_DNA"/>
</dbReference>
<proteinExistence type="predicted"/>
<sequence>MYFTTSIIKYLAVIFPSDSFLPDWWSLVLLVPAGIILFIGLLRDSERPTYSIPSGLHELSESPIYFALTCAVVGLWSVLFVGLNMIQRIVIIAPIFEELLKFGVALLIGTAVFGKSIYPRIALALIIGCTFGLVEHSTTYAGEPDILYLYRVFFHSLLSMISVGVYATFESRNINGLLWVAPIYPIVLHYLNNSFSVLSSVVLATASEATQLLASILFGILILLLGVALLVIVLVRHDITESLHREPSLFLRGIL</sequence>
<keyword evidence="3" id="KW-1185">Reference proteome</keyword>
<keyword evidence="1" id="KW-1133">Transmembrane helix</keyword>
<feature type="transmembrane region" description="Helical" evidence="1">
    <location>
        <begin position="212"/>
        <end position="235"/>
    </location>
</feature>
<protein>
    <recommendedName>
        <fullName evidence="4">PrsW family intramembrane metalloprotease</fullName>
    </recommendedName>
</protein>
<dbReference type="GeneID" id="96154736"/>
<keyword evidence="1" id="KW-0472">Membrane</keyword>
<evidence type="ECO:0000313" key="2">
    <source>
        <dbReference type="EMBL" id="QCW02115.1"/>
    </source>
</evidence>